<dbReference type="RefSeq" id="XP_024706922.1">
    <property type="nucleotide sequence ID" value="XM_024854404.1"/>
</dbReference>
<comment type="caution">
    <text evidence="2">The sequence shown here is derived from an EMBL/GenBank/DDBJ whole genome shotgun (WGS) entry which is preliminary data.</text>
</comment>
<accession>A0A2I2GFG1</accession>
<feature type="region of interest" description="Disordered" evidence="1">
    <location>
        <begin position="179"/>
        <end position="216"/>
    </location>
</feature>
<proteinExistence type="predicted"/>
<feature type="compositionally biased region" description="Pro residues" evidence="1">
    <location>
        <begin position="181"/>
        <end position="191"/>
    </location>
</feature>
<dbReference type="Proteomes" id="UP000234275">
    <property type="component" value="Unassembled WGS sequence"/>
</dbReference>
<dbReference type="AlphaFoldDB" id="A0A2I2GFG1"/>
<evidence type="ECO:0000256" key="1">
    <source>
        <dbReference type="SAM" id="MobiDB-lite"/>
    </source>
</evidence>
<dbReference type="EMBL" id="MSFO01000002">
    <property type="protein sequence ID" value="PLB51620.1"/>
    <property type="molecule type" value="Genomic_DNA"/>
</dbReference>
<keyword evidence="3" id="KW-1185">Reference proteome</keyword>
<evidence type="ECO:0000313" key="3">
    <source>
        <dbReference type="Proteomes" id="UP000234275"/>
    </source>
</evidence>
<gene>
    <name evidence="2" type="ORF">P170DRAFT_506588</name>
</gene>
<feature type="compositionally biased region" description="Polar residues" evidence="1">
    <location>
        <begin position="53"/>
        <end position="78"/>
    </location>
</feature>
<reference evidence="2 3" key="1">
    <citation type="submission" date="2016-12" db="EMBL/GenBank/DDBJ databases">
        <title>The genomes of Aspergillus section Nigri reveals drivers in fungal speciation.</title>
        <authorList>
            <consortium name="DOE Joint Genome Institute"/>
            <person name="Vesth T.C."/>
            <person name="Nybo J."/>
            <person name="Theobald S."/>
            <person name="Brandl J."/>
            <person name="Frisvad J.C."/>
            <person name="Nielsen K.F."/>
            <person name="Lyhne E.K."/>
            <person name="Kogle M.E."/>
            <person name="Kuo A."/>
            <person name="Riley R."/>
            <person name="Clum A."/>
            <person name="Nolan M."/>
            <person name="Lipzen A."/>
            <person name="Salamov A."/>
            <person name="Henrissat B."/>
            <person name="Wiebenga A."/>
            <person name="De Vries R.P."/>
            <person name="Grigoriev I.V."/>
            <person name="Mortensen U.H."/>
            <person name="Andersen M.R."/>
            <person name="Baker S.E."/>
        </authorList>
    </citation>
    <scope>NUCLEOTIDE SEQUENCE [LARGE SCALE GENOMIC DNA]</scope>
    <source>
        <strain evidence="2 3">IBT 23096</strain>
    </source>
</reference>
<protein>
    <submittedName>
        <fullName evidence="2">Uncharacterized protein</fullName>
    </submittedName>
</protein>
<dbReference type="VEuPathDB" id="FungiDB:P170DRAFT_506588"/>
<sequence>MASTSPLYHLYVNSSRQPAHANMGNIISTCRAGILKIKNLGANLRVYNEDQRQTGPRSSEPESTTEARTSSSFSSMPPLTASQIGGVENFNVRIDVNFIDVNFTININPTIEIIVNIHVDSKITNTTINVKINLIKIRAVLPSLLPLPPSLLLQIPLRYPPRPTPNPTATHLHPYVHIPLSIPPQKNPPNPQNSQPSPSPCSEKSTTCPKTSALRD</sequence>
<dbReference type="GeneID" id="36562110"/>
<feature type="region of interest" description="Disordered" evidence="1">
    <location>
        <begin position="48"/>
        <end position="78"/>
    </location>
</feature>
<organism evidence="2 3">
    <name type="scientific">Aspergillus steynii IBT 23096</name>
    <dbReference type="NCBI Taxonomy" id="1392250"/>
    <lineage>
        <taxon>Eukaryota</taxon>
        <taxon>Fungi</taxon>
        <taxon>Dikarya</taxon>
        <taxon>Ascomycota</taxon>
        <taxon>Pezizomycotina</taxon>
        <taxon>Eurotiomycetes</taxon>
        <taxon>Eurotiomycetidae</taxon>
        <taxon>Eurotiales</taxon>
        <taxon>Aspergillaceae</taxon>
        <taxon>Aspergillus</taxon>
        <taxon>Aspergillus subgen. Circumdati</taxon>
    </lineage>
</organism>
<name>A0A2I2GFG1_9EURO</name>
<evidence type="ECO:0000313" key="2">
    <source>
        <dbReference type="EMBL" id="PLB51620.1"/>
    </source>
</evidence>